<dbReference type="InterPro" id="IPR018712">
    <property type="entry name" value="Tle1-like_cat"/>
</dbReference>
<feature type="domain" description="T6SS Phospholipase effector Tle1-like catalytic" evidence="1">
    <location>
        <begin position="196"/>
        <end position="300"/>
    </location>
</feature>
<accession>A0A8H7M552</accession>
<sequence>MPALGITTSSPSSTPMLPSISNSASALIPPLTGKNIVVFCDGTGQDGLISSLSQEEKNDTQAQLEKIPKPKKKPLHAVTYPTNVLRLCLDVARCVKSLTNTIPQRLQIVFYQSGVGVGDDFQGNSDLGDDYEKARGTATASLDGIGSKIRDAYNFIAQNYTEGDKILCKLGLLNTRQMGKFFHYWSALDRGDASVERSGRPASIDFLGVWDTVGSVYEDLVAPKVNALTLVDSELPEGVKVARHALSYHENRKEFLPTPFANYQSDRDVKQMWFPGVHSDVGGSYSEHLIADITLCWMTGEAIGAGLTIDEEFLLDCSPSRASPPLS</sequence>
<dbReference type="Pfam" id="PF09994">
    <property type="entry name" value="T6SS_Tle1-like_cat"/>
    <property type="match status" value="2"/>
</dbReference>
<dbReference type="AlphaFoldDB" id="A0A8H7M552"/>
<evidence type="ECO:0000313" key="2">
    <source>
        <dbReference type="EMBL" id="KAF8760055.1"/>
    </source>
</evidence>
<proteinExistence type="predicted"/>
<name>A0A8H7M552_9AGAM</name>
<dbReference type="Proteomes" id="UP000614334">
    <property type="component" value="Unassembled WGS sequence"/>
</dbReference>
<protein>
    <recommendedName>
        <fullName evidence="1">T6SS Phospholipase effector Tle1-like catalytic domain-containing protein</fullName>
    </recommendedName>
</protein>
<dbReference type="PANTHER" id="PTHR33840">
    <property type="match status" value="1"/>
</dbReference>
<evidence type="ECO:0000259" key="1">
    <source>
        <dbReference type="Pfam" id="PF09994"/>
    </source>
</evidence>
<organism evidence="2 3">
    <name type="scientific">Rhizoctonia solani</name>
    <dbReference type="NCBI Taxonomy" id="456999"/>
    <lineage>
        <taxon>Eukaryota</taxon>
        <taxon>Fungi</taxon>
        <taxon>Dikarya</taxon>
        <taxon>Basidiomycota</taxon>
        <taxon>Agaricomycotina</taxon>
        <taxon>Agaricomycetes</taxon>
        <taxon>Cantharellales</taxon>
        <taxon>Ceratobasidiaceae</taxon>
        <taxon>Rhizoctonia</taxon>
    </lineage>
</organism>
<gene>
    <name evidence="2" type="ORF">RHS01_02179</name>
</gene>
<evidence type="ECO:0000313" key="3">
    <source>
        <dbReference type="Proteomes" id="UP000614334"/>
    </source>
</evidence>
<feature type="domain" description="T6SS Phospholipase effector Tle1-like catalytic" evidence="1">
    <location>
        <begin position="34"/>
        <end position="168"/>
    </location>
</feature>
<comment type="caution">
    <text evidence="2">The sequence shown here is derived from an EMBL/GenBank/DDBJ whole genome shotgun (WGS) entry which is preliminary data.</text>
</comment>
<dbReference type="PANTHER" id="PTHR33840:SF1">
    <property type="entry name" value="TLE1 PHOSPHOLIPASE DOMAIN-CONTAINING PROTEIN"/>
    <property type="match status" value="1"/>
</dbReference>
<reference evidence="2" key="1">
    <citation type="submission" date="2020-09" db="EMBL/GenBank/DDBJ databases">
        <title>Comparative genome analyses of four rice-infecting Rhizoctonia solani isolates reveal extensive enrichment of homogalacturonan modification genes.</title>
        <authorList>
            <person name="Lee D.-Y."/>
            <person name="Jeon J."/>
            <person name="Kim K.-T."/>
            <person name="Cheong K."/>
            <person name="Song H."/>
            <person name="Choi G."/>
            <person name="Ko J."/>
            <person name="Opiyo S.O."/>
            <person name="Zuo S."/>
            <person name="Madhav S."/>
            <person name="Lee Y.-H."/>
            <person name="Wang G.-L."/>
        </authorList>
    </citation>
    <scope>NUCLEOTIDE SEQUENCE</scope>
    <source>
        <strain evidence="2">AG1-IA B2</strain>
    </source>
</reference>
<dbReference type="EMBL" id="JACYCF010000002">
    <property type="protein sequence ID" value="KAF8760055.1"/>
    <property type="molecule type" value="Genomic_DNA"/>
</dbReference>